<sequence>MSSSFRASVERASLPVLCRLNTLPRIVPFLAVLALLVGGILIPGWGWVLTALVALFLAWMLFLGWPRLTAVERLMRAAVVLLAVAITVTQALPRS</sequence>
<evidence type="ECO:0000256" key="1">
    <source>
        <dbReference type="SAM" id="Phobius"/>
    </source>
</evidence>
<evidence type="ECO:0000313" key="2">
    <source>
        <dbReference type="EMBL" id="SES15284.1"/>
    </source>
</evidence>
<organism evidence="2 3">
    <name type="scientific">Pedococcus cremeus</name>
    <dbReference type="NCBI Taxonomy" id="587636"/>
    <lineage>
        <taxon>Bacteria</taxon>
        <taxon>Bacillati</taxon>
        <taxon>Actinomycetota</taxon>
        <taxon>Actinomycetes</taxon>
        <taxon>Micrococcales</taxon>
        <taxon>Intrasporangiaceae</taxon>
        <taxon>Pedococcus</taxon>
    </lineage>
</organism>
<keyword evidence="1" id="KW-0472">Membrane</keyword>
<evidence type="ECO:0000313" key="3">
    <source>
        <dbReference type="Proteomes" id="UP000199019"/>
    </source>
</evidence>
<keyword evidence="1" id="KW-1133">Transmembrane helix</keyword>
<proteinExistence type="predicted"/>
<keyword evidence="1" id="KW-0812">Transmembrane</keyword>
<protein>
    <submittedName>
        <fullName evidence="2">Uncharacterized protein</fullName>
    </submittedName>
</protein>
<gene>
    <name evidence="2" type="ORF">SAMN05216199_2226</name>
</gene>
<dbReference type="InterPro" id="IPR046549">
    <property type="entry name" value="DUF6703"/>
</dbReference>
<dbReference type="STRING" id="587636.SAMN05216199_2226"/>
<dbReference type="RefSeq" id="WP_091758035.1">
    <property type="nucleotide sequence ID" value="NZ_FOHB01000003.1"/>
</dbReference>
<dbReference type="Proteomes" id="UP000199019">
    <property type="component" value="Unassembled WGS sequence"/>
</dbReference>
<feature type="transmembrane region" description="Helical" evidence="1">
    <location>
        <begin position="74"/>
        <end position="92"/>
    </location>
</feature>
<dbReference type="EMBL" id="FOHB01000003">
    <property type="protein sequence ID" value="SES15284.1"/>
    <property type="molecule type" value="Genomic_DNA"/>
</dbReference>
<dbReference type="Pfam" id="PF20444">
    <property type="entry name" value="DUF6703"/>
    <property type="match status" value="1"/>
</dbReference>
<keyword evidence="3" id="KW-1185">Reference proteome</keyword>
<name>A0A1H9V1L1_9MICO</name>
<accession>A0A1H9V1L1</accession>
<feature type="transmembrane region" description="Helical" evidence="1">
    <location>
        <begin position="29"/>
        <end position="62"/>
    </location>
</feature>
<reference evidence="3" key="1">
    <citation type="submission" date="2016-10" db="EMBL/GenBank/DDBJ databases">
        <authorList>
            <person name="Varghese N."/>
            <person name="Submissions S."/>
        </authorList>
    </citation>
    <scope>NUCLEOTIDE SEQUENCE [LARGE SCALE GENOMIC DNA]</scope>
    <source>
        <strain evidence="3">CGMCC 1.6963</strain>
    </source>
</reference>
<dbReference type="AlphaFoldDB" id="A0A1H9V1L1"/>